<keyword evidence="5" id="KW-0175">Coiled coil</keyword>
<accession>A0A7R9CN16</accession>
<sequence length="1512" mass="170338">MSERLSLLPEDVVILYSLEGIKAPFSSSAVHTTGIQRALLPSTRLRFAWKSPSHSTQPAANPETGRRVEKRLAGMVREEDEGWEKSTGWRLESRLGGGGCKGQNDKYKDIRNTTMERSYSVDPSRIQVDSLEMAGKMLEKQMTKDNSFPSLLDLTGILPEAQSSTMSGLSERDYPSANSIPGGIDNVSHLALYDKGCEIRKHENDVAFFDGLGESIISVGLVKPKSGVFNTFVRHLLVLTTLSEIIVLGVTFSSKSTGTIIQSEEMHLLGDPIFVVPTDGVAIKTIAGTDSGRLFLGGLDGSLFELVYQAESGWFGKRYKKVNHSTSILSYLVPSFLNFAFSDDSAITQISIDNSRHILFTLTDKGAIEVYDLGSDGNSVIKVASLSQNTIAQYAVQAVRRILEVSIFRPIVSISALEKKESLHYNLVAITETGVRLYFTTYLNNISSRPSNLKLLHVRLPPGFTANTPNRCPSKVHTAIYNNGSCVLVTAQEADVDSLWYLSNELFPFHPYLTEVQSMVRLDGTVWAISDKVAGNARSMLRCMNYSESFTQLIYFPPQQPVYQQQQPPYQQNTNFQDYQLMQQQNFYQQQQRLMQQQQQLAHLVDPPLVVRQFYEQARKYVVLTSQGVELYKKLRPVDLLQQLLIIGNGPDNDSVKKYFEVLGPDQACANCLILACLDNTTNSQVSDWATRAFFLYGGDPQTSHTPRQPLMSPPAQRFPLGFNPGAMSTPVHPTTGATQHQTNMITPNQPINSILQYSPKHDGLYLYVGRILRPIWNFKVVYKSTLETNVEILNSTIPAEDCALILGHLHALSGFLEKNSQFSLAGVRIVQLQSTLSTSRTLQDSLDNSQQPQRGQRTVGQEALIQEKNSLTVLKEFISNTCEVLGLWKILCEHQFHFIADSLTKEQQNQLALMTFRNLILVGQELCSLLINNIINRYLNDNASVDAISTKLREVCPNLYKSEDAACSKANEMLLTAKNLQNKEEREEKLKEALELCKNVAPNVNLTLICQWFSSVQYYQGVLELVMVCASRVDPKNVALDFYKNNEPSEDIEGFNALFNRMRCYKELIQVLDQIMIQSQPSVSPNVTVSPRAPVGLPIDINTVTPQDADLQVKNLVDKVLESHDELFHVAIYDWMRSHHLDGELIKVCQPSLELYLTRATQRNPDDMRTFDLLWKFYERTNNHAAAAKILNKLATTPGNLVNLDQRIFYLARALMCLRGDKIGYAPHLGLFLRELEDRLDIGYIQQKILISVTNQRAHNRLAEEAIEKLNNNLYDLTEILISVTNQRAHNRLAEEAIEKLNNNLYDLTELYENFAEPFSLWEAKLSIIHSAGHLDMSLIEKVWLKLIESELRNCGSMSGNDKMSVLMNKVKYLGQEYSLSPRCFPLEFLIHNLEVYCCRLKANPSQVHSTMSSIGVPLVSLMKIYERLFEAKDRCWFLEGDEYHLARVIANLTNSFANNPTVVPLAERRMAAAKAGDLISSCLTTLYSRPDTNELVDLLRGIHAKINRMH</sequence>
<dbReference type="InterPro" id="IPR014908">
    <property type="entry name" value="Nucleoporin_Nup133/Nup155_N"/>
</dbReference>
<protein>
    <recommendedName>
        <fullName evidence="9">Nuclear pore complex protein Nup155</fullName>
    </recommendedName>
</protein>
<dbReference type="Gene3D" id="1.20.120.1880">
    <property type="entry name" value="Nucleoporin, helical C-terminal domain"/>
    <property type="match status" value="1"/>
</dbReference>
<evidence type="ECO:0000256" key="4">
    <source>
        <dbReference type="ARBA" id="ARBA00023242"/>
    </source>
</evidence>
<dbReference type="InterPro" id="IPR042537">
    <property type="entry name" value="Nucleoporin_Nup155_C_2"/>
</dbReference>
<comment type="similarity">
    <text evidence="2">Belongs to the non-repetitive/WGA-negative nucleoporin family.</text>
</comment>
<keyword evidence="3" id="KW-0813">Transport</keyword>
<evidence type="ECO:0000256" key="1">
    <source>
        <dbReference type="ARBA" id="ARBA00004123"/>
    </source>
</evidence>
<dbReference type="PANTHER" id="PTHR10350">
    <property type="entry name" value="NUCLEAR PORE COMPLEX PROTEIN NUP155"/>
    <property type="match status" value="1"/>
</dbReference>
<dbReference type="GO" id="GO:0006606">
    <property type="term" value="P:protein import into nucleus"/>
    <property type="evidence" value="ECO:0007669"/>
    <property type="project" value="TreeGrafter"/>
</dbReference>
<dbReference type="Gene3D" id="1.20.58.1780">
    <property type="match status" value="1"/>
</dbReference>
<dbReference type="InterPro" id="IPR042533">
    <property type="entry name" value="Nucleoporin_Nup155_C_1"/>
</dbReference>
<evidence type="ECO:0000259" key="7">
    <source>
        <dbReference type="Pfam" id="PF08801"/>
    </source>
</evidence>
<dbReference type="InterPro" id="IPR042538">
    <property type="entry name" value="Nucleoporin_Nup155_C_3"/>
</dbReference>
<proteinExistence type="inferred from homology"/>
<reference evidence="8" key="1">
    <citation type="submission" date="2020-11" db="EMBL/GenBank/DDBJ databases">
        <authorList>
            <person name="Tran Van P."/>
        </authorList>
    </citation>
    <scope>NUCLEOTIDE SEQUENCE</scope>
</reference>
<dbReference type="Gene3D" id="1.25.40.440">
    <property type="entry name" value="Nucleoporin, helical domain, central subdomain"/>
    <property type="match status" value="1"/>
</dbReference>
<organism evidence="8">
    <name type="scientific">Timema cristinae</name>
    <name type="common">Walking stick</name>
    <dbReference type="NCBI Taxonomy" id="61476"/>
    <lineage>
        <taxon>Eukaryota</taxon>
        <taxon>Metazoa</taxon>
        <taxon>Ecdysozoa</taxon>
        <taxon>Arthropoda</taxon>
        <taxon>Hexapoda</taxon>
        <taxon>Insecta</taxon>
        <taxon>Pterygota</taxon>
        <taxon>Neoptera</taxon>
        <taxon>Polyneoptera</taxon>
        <taxon>Phasmatodea</taxon>
        <taxon>Timematodea</taxon>
        <taxon>Timematoidea</taxon>
        <taxon>Timematidae</taxon>
        <taxon>Timema</taxon>
    </lineage>
</organism>
<evidence type="ECO:0008006" key="9">
    <source>
        <dbReference type="Google" id="ProtNLM"/>
    </source>
</evidence>
<dbReference type="InterPro" id="IPR004870">
    <property type="entry name" value="Nucleoporin_Nup155"/>
</dbReference>
<dbReference type="InterPro" id="IPR007187">
    <property type="entry name" value="Nucleoporin_Nup133/Nup155_C"/>
</dbReference>
<evidence type="ECO:0000256" key="3">
    <source>
        <dbReference type="ARBA" id="ARBA00022448"/>
    </source>
</evidence>
<comment type="subcellular location">
    <subcellularLocation>
        <location evidence="1">Nucleus</location>
    </subcellularLocation>
</comment>
<dbReference type="GO" id="GO:0036228">
    <property type="term" value="P:protein localization to nuclear inner membrane"/>
    <property type="evidence" value="ECO:0007669"/>
    <property type="project" value="TreeGrafter"/>
</dbReference>
<dbReference type="GO" id="GO:0006405">
    <property type="term" value="P:RNA export from nucleus"/>
    <property type="evidence" value="ECO:0007669"/>
    <property type="project" value="TreeGrafter"/>
</dbReference>
<dbReference type="Pfam" id="PF08801">
    <property type="entry name" value="Nucleoporin_N"/>
    <property type="match status" value="1"/>
</dbReference>
<name>A0A7R9CN16_TIMCR</name>
<feature type="domain" description="Nucleoporin Nup133/Nup155-like C-terminal" evidence="6">
    <location>
        <begin position="759"/>
        <end position="1280"/>
    </location>
</feature>
<dbReference type="GO" id="GO:0017056">
    <property type="term" value="F:structural constituent of nuclear pore"/>
    <property type="evidence" value="ECO:0007669"/>
    <property type="project" value="InterPro"/>
</dbReference>
<dbReference type="FunFam" id="1.25.40.440:FF:000001">
    <property type="entry name" value="Nuclear pore complex subunit"/>
    <property type="match status" value="1"/>
</dbReference>
<feature type="domain" description="Nucleoporin Nup133/Nup155-like N-terminal" evidence="7">
    <location>
        <begin position="204"/>
        <end position="529"/>
    </location>
</feature>
<evidence type="ECO:0000256" key="2">
    <source>
        <dbReference type="ARBA" id="ARBA00007373"/>
    </source>
</evidence>
<dbReference type="PANTHER" id="PTHR10350:SF6">
    <property type="entry name" value="NUCLEAR PORE COMPLEX PROTEIN NUP155"/>
    <property type="match status" value="1"/>
</dbReference>
<dbReference type="GO" id="GO:0000972">
    <property type="term" value="P:transcription-dependent tethering of RNA polymerase II gene DNA at nuclear periphery"/>
    <property type="evidence" value="ECO:0007669"/>
    <property type="project" value="TreeGrafter"/>
</dbReference>
<evidence type="ECO:0000313" key="8">
    <source>
        <dbReference type="EMBL" id="CAD7398735.1"/>
    </source>
</evidence>
<feature type="coiled-coil region" evidence="5">
    <location>
        <begin position="971"/>
        <end position="1001"/>
    </location>
</feature>
<gene>
    <name evidence="8" type="ORF">TCEB3V08_LOCUS4641</name>
</gene>
<feature type="coiled-coil region" evidence="5">
    <location>
        <begin position="1254"/>
        <end position="1312"/>
    </location>
</feature>
<dbReference type="Pfam" id="PF03177">
    <property type="entry name" value="Nucleoporin_C"/>
    <property type="match status" value="2"/>
</dbReference>
<evidence type="ECO:0000256" key="5">
    <source>
        <dbReference type="SAM" id="Coils"/>
    </source>
</evidence>
<evidence type="ECO:0000259" key="6">
    <source>
        <dbReference type="Pfam" id="PF03177"/>
    </source>
</evidence>
<dbReference type="EMBL" id="OC317732">
    <property type="protein sequence ID" value="CAD7398735.1"/>
    <property type="molecule type" value="Genomic_DNA"/>
</dbReference>
<feature type="domain" description="Nucleoporin Nup133/Nup155-like C-terminal" evidence="6">
    <location>
        <begin position="1290"/>
        <end position="1486"/>
    </location>
</feature>
<dbReference type="Gene3D" id="1.25.40.450">
    <property type="entry name" value="Nucleoporin, helical domain, N-terminal subdomain"/>
    <property type="match status" value="1"/>
</dbReference>
<dbReference type="GO" id="GO:0044611">
    <property type="term" value="C:nuclear pore inner ring"/>
    <property type="evidence" value="ECO:0007669"/>
    <property type="project" value="TreeGrafter"/>
</dbReference>
<keyword evidence="4" id="KW-0539">Nucleus</keyword>